<comment type="caution">
    <text evidence="2">The sequence shown here is derived from an EMBL/GenBank/DDBJ whole genome shotgun (WGS) entry which is preliminary data.</text>
</comment>
<accession>A0ABR7UFL4</accession>
<dbReference type="InterPro" id="IPR054254">
    <property type="entry name" value="DUF6985"/>
</dbReference>
<reference evidence="2 3" key="1">
    <citation type="journal article" date="2020" name="Arch. Microbiol.">
        <title>Bradyrhizobium campsiandrae sp. nov., a nitrogen-fixing bacterial strain isolated from a native leguminous tree from the Amazon adapted to flooded conditions.</title>
        <authorList>
            <person name="Cabral Michel D."/>
            <person name="Martins da Costa E."/>
            <person name="Azarias Guimaraes A."/>
            <person name="Soares de Carvalho T."/>
            <person name="Santos de Castro Caputo P."/>
            <person name="Willems A."/>
            <person name="de Souza Moreira F.M."/>
        </authorList>
    </citation>
    <scope>NUCLEOTIDE SEQUENCE [LARGE SCALE GENOMIC DNA]</scope>
    <source>
        <strain evidence="3">INPA 384B</strain>
    </source>
</reference>
<evidence type="ECO:0000259" key="1">
    <source>
        <dbReference type="Pfam" id="PF22481"/>
    </source>
</evidence>
<dbReference type="EMBL" id="JAATTO010000047">
    <property type="protein sequence ID" value="MBC9982212.1"/>
    <property type="molecule type" value="Genomic_DNA"/>
</dbReference>
<protein>
    <recommendedName>
        <fullName evidence="1">DUF6985 domain-containing protein</fullName>
    </recommendedName>
</protein>
<sequence length="78" mass="8632">MPDVSSSEDFRQLIGLHNVHALQLLKDGIPYVGYEFGCTWDEEHGLGVLMHGTRVVEVGDAQTSFTLWIAERDGGVET</sequence>
<proteinExistence type="predicted"/>
<organism evidence="2 3">
    <name type="scientific">Bradyrhizobium campsiandrae</name>
    <dbReference type="NCBI Taxonomy" id="1729892"/>
    <lineage>
        <taxon>Bacteria</taxon>
        <taxon>Pseudomonadati</taxon>
        <taxon>Pseudomonadota</taxon>
        <taxon>Alphaproteobacteria</taxon>
        <taxon>Hyphomicrobiales</taxon>
        <taxon>Nitrobacteraceae</taxon>
        <taxon>Bradyrhizobium</taxon>
    </lineage>
</organism>
<gene>
    <name evidence="2" type="ORF">HA482_28790</name>
</gene>
<evidence type="ECO:0000313" key="2">
    <source>
        <dbReference type="EMBL" id="MBC9982212.1"/>
    </source>
</evidence>
<dbReference type="Pfam" id="PF22481">
    <property type="entry name" value="DUF6985"/>
    <property type="match status" value="1"/>
</dbReference>
<evidence type="ECO:0000313" key="3">
    <source>
        <dbReference type="Proteomes" id="UP000639516"/>
    </source>
</evidence>
<dbReference type="Proteomes" id="UP000639516">
    <property type="component" value="Unassembled WGS sequence"/>
</dbReference>
<name>A0ABR7UFL4_9BRAD</name>
<feature type="domain" description="DUF6985" evidence="1">
    <location>
        <begin position="1"/>
        <end position="63"/>
    </location>
</feature>
<keyword evidence="3" id="KW-1185">Reference proteome</keyword>